<dbReference type="InParanoid" id="A0A543AXB5"/>
<reference evidence="3 4" key="1">
    <citation type="submission" date="2019-06" db="EMBL/GenBank/DDBJ databases">
        <title>Sequencing the genomes of 1000 actinobacteria strains.</title>
        <authorList>
            <person name="Klenk H.-P."/>
        </authorList>
    </citation>
    <scope>NUCLEOTIDE SEQUENCE [LARGE SCALE GENOMIC DNA]</scope>
    <source>
        <strain evidence="3 4">DSM 45928</strain>
    </source>
</reference>
<keyword evidence="1" id="KW-0378">Hydrolase</keyword>
<dbReference type="OrthoDB" id="9808398at2"/>
<name>A0A543AXB5_9ACTN</name>
<dbReference type="InterPro" id="IPR029058">
    <property type="entry name" value="AB_hydrolase_fold"/>
</dbReference>
<comment type="caution">
    <text evidence="3">The sequence shown here is derived from an EMBL/GenBank/DDBJ whole genome shotgun (WGS) entry which is preliminary data.</text>
</comment>
<sequence>MARKPTVVFLHAMGGSHRMWDAQVEALATDYNIVAPDLPGHGLNKTRFTMEAAADQALRAIRINSAGPVHLVGASLGASVALHVALAAPARVAGMILSGTMIQVPHGALRAQRIVTSLFPVRALAIASARAVAAARPQDRDALMTDIVQAGRRTQLDALRALRTDDIGERLGRLTVPTLVCCGARDQLNLPSVDILVEAIPHATKKIIPDADHLWNLQRPKQFTQLIRDQVESTNQPK</sequence>
<keyword evidence="4" id="KW-1185">Reference proteome</keyword>
<evidence type="ECO:0000313" key="3">
    <source>
        <dbReference type="EMBL" id="TQL77224.1"/>
    </source>
</evidence>
<feature type="domain" description="AB hydrolase-1" evidence="2">
    <location>
        <begin position="7"/>
        <end position="224"/>
    </location>
</feature>
<dbReference type="PANTHER" id="PTHR43798">
    <property type="entry name" value="MONOACYLGLYCEROL LIPASE"/>
    <property type="match status" value="1"/>
</dbReference>
<dbReference type="PRINTS" id="PR00111">
    <property type="entry name" value="ABHYDROLASE"/>
</dbReference>
<dbReference type="SUPFAM" id="SSF53474">
    <property type="entry name" value="alpha/beta-Hydrolases"/>
    <property type="match status" value="1"/>
</dbReference>
<evidence type="ECO:0000313" key="4">
    <source>
        <dbReference type="Proteomes" id="UP000317043"/>
    </source>
</evidence>
<evidence type="ECO:0000256" key="1">
    <source>
        <dbReference type="ARBA" id="ARBA00022801"/>
    </source>
</evidence>
<dbReference type="EMBL" id="VFOW01000001">
    <property type="protein sequence ID" value="TQL77224.1"/>
    <property type="molecule type" value="Genomic_DNA"/>
</dbReference>
<dbReference type="InterPro" id="IPR000073">
    <property type="entry name" value="AB_hydrolase_1"/>
</dbReference>
<protein>
    <submittedName>
        <fullName evidence="3">3-oxoadipate enol-lactonase</fullName>
    </submittedName>
</protein>
<dbReference type="PANTHER" id="PTHR43798:SF31">
    <property type="entry name" value="AB HYDROLASE SUPERFAMILY PROTEIN YCLE"/>
    <property type="match status" value="1"/>
</dbReference>
<dbReference type="RefSeq" id="WP_142039789.1">
    <property type="nucleotide sequence ID" value="NZ_JBHTGS010000001.1"/>
</dbReference>
<dbReference type="Proteomes" id="UP000317043">
    <property type="component" value="Unassembled WGS sequence"/>
</dbReference>
<organism evidence="3 4">
    <name type="scientific">Stackebrandtia endophytica</name>
    <dbReference type="NCBI Taxonomy" id="1496996"/>
    <lineage>
        <taxon>Bacteria</taxon>
        <taxon>Bacillati</taxon>
        <taxon>Actinomycetota</taxon>
        <taxon>Actinomycetes</taxon>
        <taxon>Glycomycetales</taxon>
        <taxon>Glycomycetaceae</taxon>
        <taxon>Stackebrandtia</taxon>
    </lineage>
</organism>
<gene>
    <name evidence="3" type="ORF">FB566_2776</name>
</gene>
<dbReference type="GO" id="GO:0016787">
    <property type="term" value="F:hydrolase activity"/>
    <property type="evidence" value="ECO:0007669"/>
    <property type="project" value="UniProtKB-KW"/>
</dbReference>
<dbReference type="InterPro" id="IPR050266">
    <property type="entry name" value="AB_hydrolase_sf"/>
</dbReference>
<dbReference type="AlphaFoldDB" id="A0A543AXB5"/>
<evidence type="ECO:0000259" key="2">
    <source>
        <dbReference type="Pfam" id="PF12697"/>
    </source>
</evidence>
<proteinExistence type="predicted"/>
<accession>A0A543AXB5</accession>
<dbReference type="Gene3D" id="3.40.50.1820">
    <property type="entry name" value="alpha/beta hydrolase"/>
    <property type="match status" value="1"/>
</dbReference>
<dbReference type="Pfam" id="PF12697">
    <property type="entry name" value="Abhydrolase_6"/>
    <property type="match status" value="1"/>
</dbReference>
<dbReference type="GO" id="GO:0016020">
    <property type="term" value="C:membrane"/>
    <property type="evidence" value="ECO:0007669"/>
    <property type="project" value="TreeGrafter"/>
</dbReference>